<keyword evidence="3" id="KW-1185">Reference proteome</keyword>
<accession>A0ABN9VMU3</accession>
<evidence type="ECO:0000256" key="1">
    <source>
        <dbReference type="SAM" id="MobiDB-lite"/>
    </source>
</evidence>
<feature type="compositionally biased region" description="Basic and acidic residues" evidence="1">
    <location>
        <begin position="10"/>
        <end position="20"/>
    </location>
</feature>
<feature type="region of interest" description="Disordered" evidence="1">
    <location>
        <begin position="1"/>
        <end position="180"/>
    </location>
</feature>
<sequence>VLRQPNSQHSRLDPRPDRQKAPLVGHSAGQRGRPEQRMLMPRDLLATAGPGAEEQPSGTRDPPLAKPKNLRGHTPLGCTRTPNKHDDVAEPLARKGFGGGPLAAAEEPVQDEASTRRHIGQRLSRRGRRLHARGPLSQRQAHTALKSLCRSATEVQEGQEEEALDRSASSGRGPPIAQIA</sequence>
<gene>
    <name evidence="2" type="ORF">PCOR1329_LOCUS59501</name>
</gene>
<dbReference type="EMBL" id="CAUYUJ010017418">
    <property type="protein sequence ID" value="CAK0874669.1"/>
    <property type="molecule type" value="Genomic_DNA"/>
</dbReference>
<dbReference type="Proteomes" id="UP001189429">
    <property type="component" value="Unassembled WGS sequence"/>
</dbReference>
<organism evidence="2 3">
    <name type="scientific">Prorocentrum cordatum</name>
    <dbReference type="NCBI Taxonomy" id="2364126"/>
    <lineage>
        <taxon>Eukaryota</taxon>
        <taxon>Sar</taxon>
        <taxon>Alveolata</taxon>
        <taxon>Dinophyceae</taxon>
        <taxon>Prorocentrales</taxon>
        <taxon>Prorocentraceae</taxon>
        <taxon>Prorocentrum</taxon>
    </lineage>
</organism>
<evidence type="ECO:0000313" key="2">
    <source>
        <dbReference type="EMBL" id="CAK0874669.1"/>
    </source>
</evidence>
<feature type="non-terminal residue" evidence="2">
    <location>
        <position position="1"/>
    </location>
</feature>
<protein>
    <submittedName>
        <fullName evidence="2">Uncharacterized protein</fullName>
    </submittedName>
</protein>
<feature type="compositionally biased region" description="Basic residues" evidence="1">
    <location>
        <begin position="116"/>
        <end position="132"/>
    </location>
</feature>
<evidence type="ECO:0000313" key="3">
    <source>
        <dbReference type="Proteomes" id="UP001189429"/>
    </source>
</evidence>
<comment type="caution">
    <text evidence="2">The sequence shown here is derived from an EMBL/GenBank/DDBJ whole genome shotgun (WGS) entry which is preliminary data.</text>
</comment>
<proteinExistence type="predicted"/>
<name>A0ABN9VMU3_9DINO</name>
<reference evidence="2" key="1">
    <citation type="submission" date="2023-10" db="EMBL/GenBank/DDBJ databases">
        <authorList>
            <person name="Chen Y."/>
            <person name="Shah S."/>
            <person name="Dougan E. K."/>
            <person name="Thang M."/>
            <person name="Chan C."/>
        </authorList>
    </citation>
    <scope>NUCLEOTIDE SEQUENCE [LARGE SCALE GENOMIC DNA]</scope>
</reference>